<reference evidence="5" key="1">
    <citation type="submission" date="2021-02" db="EMBL/GenBank/DDBJ databases">
        <authorList>
            <person name="Nowell W R."/>
        </authorList>
    </citation>
    <scope>NUCLEOTIDE SEQUENCE</scope>
</reference>
<proteinExistence type="predicted"/>
<name>A0A814FWV1_9BILA</name>
<dbReference type="PANTHER" id="PTHR48103:SF2">
    <property type="entry name" value="MIDASIN"/>
    <property type="match status" value="1"/>
</dbReference>
<organism evidence="5 7">
    <name type="scientific">Didymodactylos carnosus</name>
    <dbReference type="NCBI Taxonomy" id="1234261"/>
    <lineage>
        <taxon>Eukaryota</taxon>
        <taxon>Metazoa</taxon>
        <taxon>Spiralia</taxon>
        <taxon>Gnathifera</taxon>
        <taxon>Rotifera</taxon>
        <taxon>Eurotatoria</taxon>
        <taxon>Bdelloidea</taxon>
        <taxon>Philodinida</taxon>
        <taxon>Philodinidae</taxon>
        <taxon>Didymodactylos</taxon>
    </lineage>
</organism>
<feature type="coiled-coil region" evidence="3">
    <location>
        <begin position="927"/>
        <end position="979"/>
    </location>
</feature>
<evidence type="ECO:0000256" key="3">
    <source>
        <dbReference type="SAM" id="Coils"/>
    </source>
</evidence>
<dbReference type="GO" id="GO:0016887">
    <property type="term" value="F:ATP hydrolysis activity"/>
    <property type="evidence" value="ECO:0007669"/>
    <property type="project" value="InterPro"/>
</dbReference>
<dbReference type="EMBL" id="CAJOBC010002938">
    <property type="protein sequence ID" value="CAF3759107.1"/>
    <property type="molecule type" value="Genomic_DNA"/>
</dbReference>
<feature type="domain" description="ATPase dynein-related AAA" evidence="4">
    <location>
        <begin position="267"/>
        <end position="358"/>
    </location>
</feature>
<dbReference type="GO" id="GO:0005524">
    <property type="term" value="F:ATP binding"/>
    <property type="evidence" value="ECO:0007669"/>
    <property type="project" value="UniProtKB-KW"/>
</dbReference>
<comment type="caution">
    <text evidence="5">The sequence shown here is derived from an EMBL/GenBank/DDBJ whole genome shotgun (WGS) entry which is preliminary data.</text>
</comment>
<gene>
    <name evidence="5" type="ORF">GPM918_LOCUS13049</name>
    <name evidence="6" type="ORF">SRO942_LOCUS13049</name>
</gene>
<dbReference type="Pfam" id="PF07728">
    <property type="entry name" value="AAA_5"/>
    <property type="match status" value="1"/>
</dbReference>
<keyword evidence="1" id="KW-0547">Nucleotide-binding</keyword>
<dbReference type="GO" id="GO:0000027">
    <property type="term" value="P:ribosomal large subunit assembly"/>
    <property type="evidence" value="ECO:0007669"/>
    <property type="project" value="TreeGrafter"/>
</dbReference>
<evidence type="ECO:0000259" key="4">
    <source>
        <dbReference type="Pfam" id="PF07728"/>
    </source>
</evidence>
<evidence type="ECO:0000256" key="1">
    <source>
        <dbReference type="ARBA" id="ARBA00022741"/>
    </source>
</evidence>
<dbReference type="PANTHER" id="PTHR48103">
    <property type="entry name" value="MIDASIN-RELATED"/>
    <property type="match status" value="1"/>
</dbReference>
<dbReference type="OrthoDB" id="3045861at2759"/>
<dbReference type="Proteomes" id="UP000663829">
    <property type="component" value="Unassembled WGS sequence"/>
</dbReference>
<dbReference type="Proteomes" id="UP000681722">
    <property type="component" value="Unassembled WGS sequence"/>
</dbReference>
<accession>A0A814FWV1</accession>
<dbReference type="SUPFAM" id="SSF52540">
    <property type="entry name" value="P-loop containing nucleoside triphosphate hydrolases"/>
    <property type="match status" value="1"/>
</dbReference>
<feature type="coiled-coil region" evidence="3">
    <location>
        <begin position="855"/>
        <end position="882"/>
    </location>
</feature>
<dbReference type="InterPro" id="IPR011704">
    <property type="entry name" value="ATPase_dyneun-rel_AAA"/>
</dbReference>
<dbReference type="GO" id="GO:0000055">
    <property type="term" value="P:ribosomal large subunit export from nucleus"/>
    <property type="evidence" value="ECO:0007669"/>
    <property type="project" value="TreeGrafter"/>
</dbReference>
<protein>
    <recommendedName>
        <fullName evidence="4">ATPase dynein-related AAA domain-containing protein</fullName>
    </recommendedName>
</protein>
<evidence type="ECO:0000313" key="5">
    <source>
        <dbReference type="EMBL" id="CAF0986902.1"/>
    </source>
</evidence>
<sequence>MLSIRKFAEVVYACQFHGHEDYQRTRQLIQEKFQINEALTAREQDLSIDTSVANVVRIGSIYIKTGTEEPDSSFTNLVHTKLTIQQLELLAAACQSKRSILLEGDICSRKSSLVMELAHVTRNRLIVIPLNENYETSDLIGSWLPSMYSTSHNNTLQTKIDNLFKDIIKMLFLTCMPLWSETSNQIIFTKFKEILRHRTGTIVNDEQYDNITYEIQALQQTKTMLENIMKIPQMSIRSKKLTSHFLSQTDFYLKKLQMSQLTKAKHEMGFVFVESEFVEAIREGWWVLLDNVNSAPSEVLERLNSLTEDNPILNLYENSNGQILTQQNGGIHQNFRLFTTANLNRIYTNKLSSAFLNRVIRLWLPSMDSDLHITNIKTSDLYELVCANLSTIPAGNQLAQLILMTHVKVKENLLNGKIQYPSDFDITYRIIEQCVKTLLYRVEDRTNPVSAVDACYWSIIRSYSSSLKDHKHYQIFINDLQSTMIELNLISLPLYSTPQKVLTNQPLWMQDSEKIRTEFIQIEQFLTQIGFTILKLISNDRQKLKLTKDFIYLFLDDILSRMCPTKNSELTGMKQKIMQDIDGNDTYECVQTILNDIEQQKLITSIIQDTSAATVNSILLLSEKIKSSEIVYDRLRYLLDIFFQNTCFSDTIVRKLFLQRLLTIIEIFTKFYSSKLFCQYEPSIILLCKNIIYQLRSILTFKTKLLSYNIFDDEAFLNTKQNFRLHLLNQTSVLWAVDHAEKNPIRTTRKDFRKLFTHLITTQTDTQPIKHYYILLEWLGLQWTFEKYLTTSIKDALTKNICLSLDFINECETKFSCWELSNRLCNIVQMIMEKLPSETTYLDIERNYTTIKNDLLLKREEYEKCHREIIELKEQIRKIQEKNKLDQILNETMISSESLSTTSKNKLKRMGSLWDPDAGTLNQQDRLNDLKIICETLKTEKYRLEEKFANIETRQNGELEKTTKVIANLQKELQELIGLESTKYFIRQYQQSISSINEIIRQLFDLKQMNSIVKSDGTLDLRAALTSQFGKTLMENDKLLDNPVILFIISFFFTSIFISLPIKLFVFSNLNELKEVDLFNSSDNENLLLFFCPDCNPQNCYMITINKHRNLVDIIISCLQCNFDIQDLDRTFREILAETTMNIQIQQEQLHISPNIVENQQDQFSFGCLHSLQMKYGQSEINSHETYKELINLYSQIKEFTQHNTIERKPIDEVIYQNLEQLTKNDLPKIYTLDITEWSAIKFLHNLLQPYQNVFTQPNVEIIHQDLNYFVKTLDLPNISSRIASLAYLKNLAHNYGCSKKIENHIRYGVGQALNNENEIEFQLLFEFIDNSKKILKLTTQHVIYGSTYFLETLYTTTLKTITLFETIFRQILKHVDLIDDYVIVRVKYNSQFFKDIQIEFNECLQNLNFPQEFWSKFLFLNSYLTNITPLFRHDRQNKKSKANSHDNDQDSNENNFLIEDPEEYRKQQQKQKIAAAIRDVKEIMNNAGQLPIRPHHIIQRIRTTLLKMEQFVPDRNTNEYDLNSLLQEPKHLQDLLDKFKMELNHIELSHIDLPSDHPIETINVEDIKLNSNNNISNGIKTVQDRITLTQLINITDSQISSRTWTNAISLLQKSDKIDELKITLSVLNDDLAFQVERILATPKTLNVNHTTDTTIIIDNLVKGNILTAYSKFRYEQLKIDFSLISNYNGIAQMTDKIIEWKKTIRINMLNIYECIEMLSKNLTITQNQLKNFTKNSVCILLPIILRPEDLLYLVIPQYTNIIEDICRKYNEFDLSLTT</sequence>
<dbReference type="Gene3D" id="3.40.50.300">
    <property type="entry name" value="P-loop containing nucleotide triphosphate hydrolases"/>
    <property type="match status" value="2"/>
</dbReference>
<dbReference type="InterPro" id="IPR027417">
    <property type="entry name" value="P-loop_NTPase"/>
</dbReference>
<keyword evidence="2" id="KW-0067">ATP-binding</keyword>
<evidence type="ECO:0000313" key="6">
    <source>
        <dbReference type="EMBL" id="CAF3759107.1"/>
    </source>
</evidence>
<evidence type="ECO:0000313" key="7">
    <source>
        <dbReference type="Proteomes" id="UP000663829"/>
    </source>
</evidence>
<evidence type="ECO:0000256" key="2">
    <source>
        <dbReference type="ARBA" id="ARBA00022840"/>
    </source>
</evidence>
<dbReference type="GO" id="GO:0005634">
    <property type="term" value="C:nucleus"/>
    <property type="evidence" value="ECO:0007669"/>
    <property type="project" value="TreeGrafter"/>
</dbReference>
<dbReference type="GO" id="GO:0030687">
    <property type="term" value="C:preribosome, large subunit precursor"/>
    <property type="evidence" value="ECO:0007669"/>
    <property type="project" value="TreeGrafter"/>
</dbReference>
<feature type="non-terminal residue" evidence="5">
    <location>
        <position position="1"/>
    </location>
</feature>
<keyword evidence="3" id="KW-0175">Coiled coil</keyword>
<dbReference type="EMBL" id="CAJNOQ010002938">
    <property type="protein sequence ID" value="CAF0986902.1"/>
    <property type="molecule type" value="Genomic_DNA"/>
</dbReference>
<keyword evidence="7" id="KW-1185">Reference proteome</keyword>